<comment type="caution">
    <text evidence="3">The sequence shown here is derived from an EMBL/GenBank/DDBJ whole genome shotgun (WGS) entry which is preliminary data.</text>
</comment>
<dbReference type="PROSITE" id="PS00455">
    <property type="entry name" value="AMP_BINDING"/>
    <property type="match status" value="1"/>
</dbReference>
<evidence type="ECO:0000313" key="4">
    <source>
        <dbReference type="Proteomes" id="UP001418444"/>
    </source>
</evidence>
<dbReference type="PANTHER" id="PTHR43767">
    <property type="entry name" value="LONG-CHAIN-FATTY-ACID--COA LIGASE"/>
    <property type="match status" value="1"/>
</dbReference>
<reference evidence="4" key="1">
    <citation type="journal article" date="2019" name="Int. J. Syst. Evol. Microbiol.">
        <title>The Global Catalogue of Microorganisms (GCM) 10K type strain sequencing project: providing services to taxonomists for standard genome sequencing and annotation.</title>
        <authorList>
            <consortium name="The Broad Institute Genomics Platform"/>
            <consortium name="The Broad Institute Genome Sequencing Center for Infectious Disease"/>
            <person name="Wu L."/>
            <person name="Ma J."/>
        </authorList>
    </citation>
    <scope>NUCLEOTIDE SEQUENCE [LARGE SCALE GENOMIC DNA]</scope>
    <source>
        <strain evidence="4">JCM 16923</strain>
    </source>
</reference>
<keyword evidence="3" id="KW-0436">Ligase</keyword>
<dbReference type="NCBIfam" id="NF004837">
    <property type="entry name" value="PRK06187.1"/>
    <property type="match status" value="1"/>
</dbReference>
<gene>
    <name evidence="3" type="ORF">GCM10022231_21960</name>
</gene>
<accession>A0ABP7P8K9</accession>
<name>A0ABP7P8K9_9ACTN</name>
<protein>
    <submittedName>
        <fullName evidence="3">Long-chain fatty acid--CoA ligase</fullName>
    </submittedName>
</protein>
<dbReference type="InterPro" id="IPR050237">
    <property type="entry name" value="ATP-dep_AMP-bd_enzyme"/>
</dbReference>
<dbReference type="GO" id="GO:0016874">
    <property type="term" value="F:ligase activity"/>
    <property type="evidence" value="ECO:0007669"/>
    <property type="project" value="UniProtKB-KW"/>
</dbReference>
<dbReference type="InterPro" id="IPR020845">
    <property type="entry name" value="AMP-binding_CS"/>
</dbReference>
<dbReference type="SUPFAM" id="SSF56801">
    <property type="entry name" value="Acetyl-CoA synthetase-like"/>
    <property type="match status" value="1"/>
</dbReference>
<dbReference type="InterPro" id="IPR042099">
    <property type="entry name" value="ANL_N_sf"/>
</dbReference>
<evidence type="ECO:0000259" key="1">
    <source>
        <dbReference type="Pfam" id="PF00501"/>
    </source>
</evidence>
<evidence type="ECO:0000313" key="3">
    <source>
        <dbReference type="EMBL" id="GAA3961450.1"/>
    </source>
</evidence>
<dbReference type="Proteomes" id="UP001418444">
    <property type="component" value="Unassembled WGS sequence"/>
</dbReference>
<dbReference type="EMBL" id="BAAAZW010000006">
    <property type="protein sequence ID" value="GAA3961450.1"/>
    <property type="molecule type" value="Genomic_DNA"/>
</dbReference>
<dbReference type="InterPro" id="IPR045851">
    <property type="entry name" value="AMP-bd_C_sf"/>
</dbReference>
<dbReference type="Gene3D" id="3.40.50.12780">
    <property type="entry name" value="N-terminal domain of ligase-like"/>
    <property type="match status" value="1"/>
</dbReference>
<dbReference type="InterPro" id="IPR025110">
    <property type="entry name" value="AMP-bd_C"/>
</dbReference>
<dbReference type="Pfam" id="PF00501">
    <property type="entry name" value="AMP-binding"/>
    <property type="match status" value="1"/>
</dbReference>
<organism evidence="3 4">
    <name type="scientific">Gordonia caeni</name>
    <dbReference type="NCBI Taxonomy" id="1007097"/>
    <lineage>
        <taxon>Bacteria</taxon>
        <taxon>Bacillati</taxon>
        <taxon>Actinomycetota</taxon>
        <taxon>Actinomycetes</taxon>
        <taxon>Mycobacteriales</taxon>
        <taxon>Gordoniaceae</taxon>
        <taxon>Gordonia</taxon>
    </lineage>
</organism>
<dbReference type="PANTHER" id="PTHR43767:SF1">
    <property type="entry name" value="NONRIBOSOMAL PEPTIDE SYNTHASE PES1 (EUROFUNG)-RELATED"/>
    <property type="match status" value="1"/>
</dbReference>
<dbReference type="Gene3D" id="3.30.300.30">
    <property type="match status" value="1"/>
</dbReference>
<keyword evidence="4" id="KW-1185">Reference proteome</keyword>
<dbReference type="RefSeq" id="WP_344783617.1">
    <property type="nucleotide sequence ID" value="NZ_BAAAZW010000006.1"/>
</dbReference>
<proteinExistence type="predicted"/>
<evidence type="ECO:0000259" key="2">
    <source>
        <dbReference type="Pfam" id="PF13193"/>
    </source>
</evidence>
<dbReference type="Pfam" id="PF13193">
    <property type="entry name" value="AMP-binding_C"/>
    <property type="match status" value="1"/>
</dbReference>
<feature type="domain" description="AMP-dependent synthetase/ligase" evidence="1">
    <location>
        <begin position="9"/>
        <end position="360"/>
    </location>
</feature>
<sequence length="504" mass="53768">MAALSTWITRRAARTPDAVALVDATTGTQTTYAQFAANSARRAAALRSRGIRRGDRVMLIGLNSTTQLETIFAVARLGAISVPVNFRLSPAEIAYLIDDSAPAVLLHDDMFAELAAAAAAQAPRPVDVAHLDSTDQPEAVIADEEPVADDDIAMLMYTSGTTGKPKGAMLTHGNFEWNAINMLAAGEGITPTDSTLAVAPLFHIGGLGLYVLPMLYTGGTVVVAPAFDPAAALKLLARYRVSVLFMVPAMWDAMSKVPDFDDHDLSALRCLLCGGAPCPLPVIDFYQGKGLTFMEGFGMTELAPAAAILEAQYVRSHAGSVGRPVLHDDVRIVDGEDRDVPIGEVGELLIAGPNVFAGYWGLPAVTAQDKRGGWFHTGDLARQDADGFLTLVDRKKDMIVTGGENVYPIEVEQILFTHPAVEDAAVIGLPDEKWGEGVTAVVALRDGASATADELIAHCREQIAHFKSPRRVEFVDVLPRNATGKLLKRNLREQFGSSGSAVTR</sequence>
<dbReference type="InterPro" id="IPR000873">
    <property type="entry name" value="AMP-dep_synth/lig_dom"/>
</dbReference>
<feature type="domain" description="AMP-binding enzyme C-terminal" evidence="2">
    <location>
        <begin position="410"/>
        <end position="485"/>
    </location>
</feature>
<dbReference type="CDD" id="cd17631">
    <property type="entry name" value="FACL_FadD13-like"/>
    <property type="match status" value="1"/>
</dbReference>